<reference evidence="2" key="1">
    <citation type="submission" date="2016-06" db="EMBL/GenBank/DDBJ databases">
        <title>Parallel loss of symbiosis genes in relatives of nitrogen-fixing non-legume Parasponia.</title>
        <authorList>
            <person name="Van Velzen R."/>
            <person name="Holmer R."/>
            <person name="Bu F."/>
            <person name="Rutten L."/>
            <person name="Van Zeijl A."/>
            <person name="Liu W."/>
            <person name="Santuari L."/>
            <person name="Cao Q."/>
            <person name="Sharma T."/>
            <person name="Shen D."/>
            <person name="Roswanjaya Y."/>
            <person name="Wardhani T."/>
            <person name="Kalhor M.S."/>
            <person name="Jansen J."/>
            <person name="Van den Hoogen J."/>
            <person name="Gungor B."/>
            <person name="Hartog M."/>
            <person name="Hontelez J."/>
            <person name="Verver J."/>
            <person name="Yang W.-C."/>
            <person name="Schijlen E."/>
            <person name="Repin R."/>
            <person name="Schilthuizen M."/>
            <person name="Schranz E."/>
            <person name="Heidstra R."/>
            <person name="Miyata K."/>
            <person name="Fedorova E."/>
            <person name="Kohlen W."/>
            <person name="Bisseling T."/>
            <person name="Smit S."/>
            <person name="Geurts R."/>
        </authorList>
    </citation>
    <scope>NUCLEOTIDE SEQUENCE [LARGE SCALE GENOMIC DNA]</scope>
    <source>
        <strain evidence="2">cv. WU1-14</strain>
    </source>
</reference>
<comment type="caution">
    <text evidence="1">The sequence shown here is derived from an EMBL/GenBank/DDBJ whole genome shotgun (WGS) entry which is preliminary data.</text>
</comment>
<gene>
    <name evidence="1" type="ORF">PanWU01x14_022090</name>
</gene>
<protein>
    <submittedName>
        <fullName evidence="1">Uncharacterized protein</fullName>
    </submittedName>
</protein>
<sequence>MGGSARLGPPTTGYFQVTGRARPARMNDEVARPDPYELREGLAQPYGLGELVGGLGLVPPARPARILALFFNCF</sequence>
<dbReference type="EMBL" id="JXTB01000010">
    <property type="protein sequence ID" value="PON78227.1"/>
    <property type="molecule type" value="Genomic_DNA"/>
</dbReference>
<keyword evidence="2" id="KW-1185">Reference proteome</keyword>
<dbReference type="Proteomes" id="UP000237105">
    <property type="component" value="Unassembled WGS sequence"/>
</dbReference>
<evidence type="ECO:0000313" key="2">
    <source>
        <dbReference type="Proteomes" id="UP000237105"/>
    </source>
</evidence>
<accession>A0A2P5DY72</accession>
<name>A0A2P5DY72_PARAD</name>
<organism evidence="1 2">
    <name type="scientific">Parasponia andersonii</name>
    <name type="common">Sponia andersonii</name>
    <dbReference type="NCBI Taxonomy" id="3476"/>
    <lineage>
        <taxon>Eukaryota</taxon>
        <taxon>Viridiplantae</taxon>
        <taxon>Streptophyta</taxon>
        <taxon>Embryophyta</taxon>
        <taxon>Tracheophyta</taxon>
        <taxon>Spermatophyta</taxon>
        <taxon>Magnoliopsida</taxon>
        <taxon>eudicotyledons</taxon>
        <taxon>Gunneridae</taxon>
        <taxon>Pentapetalae</taxon>
        <taxon>rosids</taxon>
        <taxon>fabids</taxon>
        <taxon>Rosales</taxon>
        <taxon>Cannabaceae</taxon>
        <taxon>Parasponia</taxon>
    </lineage>
</organism>
<proteinExistence type="predicted"/>
<dbReference type="AlphaFoldDB" id="A0A2P5DY72"/>
<evidence type="ECO:0000313" key="1">
    <source>
        <dbReference type="EMBL" id="PON78227.1"/>
    </source>
</evidence>